<keyword evidence="3" id="KW-1185">Reference proteome</keyword>
<keyword evidence="1" id="KW-0732">Signal</keyword>
<evidence type="ECO:0000313" key="2">
    <source>
        <dbReference type="EMBL" id="MFC3756272.1"/>
    </source>
</evidence>
<name>A0ABV7XTV3_9FLAO</name>
<dbReference type="Proteomes" id="UP001595735">
    <property type="component" value="Unassembled WGS sequence"/>
</dbReference>
<dbReference type="InterPro" id="IPR011250">
    <property type="entry name" value="OMP/PagP_B-barrel"/>
</dbReference>
<evidence type="ECO:0000256" key="1">
    <source>
        <dbReference type="SAM" id="SignalP"/>
    </source>
</evidence>
<reference evidence="3" key="1">
    <citation type="journal article" date="2019" name="Int. J. Syst. Evol. Microbiol.">
        <title>The Global Catalogue of Microorganisms (GCM) 10K type strain sequencing project: providing services to taxonomists for standard genome sequencing and annotation.</title>
        <authorList>
            <consortium name="The Broad Institute Genomics Platform"/>
            <consortium name="The Broad Institute Genome Sequencing Center for Infectious Disease"/>
            <person name="Wu L."/>
            <person name="Ma J."/>
        </authorList>
    </citation>
    <scope>NUCLEOTIDE SEQUENCE [LARGE SCALE GENOMIC DNA]</scope>
    <source>
        <strain evidence="3">CECT 7798</strain>
    </source>
</reference>
<proteinExistence type="predicted"/>
<evidence type="ECO:0008006" key="4">
    <source>
        <dbReference type="Google" id="ProtNLM"/>
    </source>
</evidence>
<comment type="caution">
    <text evidence="2">The sequence shown here is derived from an EMBL/GenBank/DDBJ whole genome shotgun (WGS) entry which is preliminary data.</text>
</comment>
<accession>A0ABV7XTV3</accession>
<evidence type="ECO:0000313" key="3">
    <source>
        <dbReference type="Proteomes" id="UP001595735"/>
    </source>
</evidence>
<protein>
    <recommendedName>
        <fullName evidence="4">Outer membrane protein beta-barrel domain-containing protein</fullName>
    </recommendedName>
</protein>
<sequence>MLKDKRITTMFLKKSILILLLALLQTFNAQRKKADTLYVYEKVIIYDTIYLEKAIKIQPKGLSLHSSPIITGKELANIISTKDETQGVPVYMMKKFQFGIEIGTGLKNSSWAKDPNKNNSQFGVNAGLWISRSLIHNFSLMLSAHVYHWNSTIDLDANKEDTWLNGYYFTENSQPLLFQKFNNKHFEYALQLKLLYTWKNFHPFIGLLANKNIYKMQFLVPENLILTKQEDFTSNQLNFGYTMGIQYKALKKWMLSLEYQEYKTDNVSLKNSSYNFDIFKTNNTFAERKINFGISYIISG</sequence>
<dbReference type="EMBL" id="JBHRYO010000002">
    <property type="protein sequence ID" value="MFC3756272.1"/>
    <property type="molecule type" value="Genomic_DNA"/>
</dbReference>
<dbReference type="RefSeq" id="WP_290296652.1">
    <property type="nucleotide sequence ID" value="NZ_JAUFQR010000001.1"/>
</dbReference>
<gene>
    <name evidence="2" type="ORF">ACFONJ_09880</name>
</gene>
<dbReference type="SUPFAM" id="SSF56925">
    <property type="entry name" value="OMPA-like"/>
    <property type="match status" value="1"/>
</dbReference>
<feature type="signal peptide" evidence="1">
    <location>
        <begin position="1"/>
        <end position="29"/>
    </location>
</feature>
<organism evidence="2 3">
    <name type="scientific">Chryseobacterium tructae</name>
    <dbReference type="NCBI Taxonomy" id="1037380"/>
    <lineage>
        <taxon>Bacteria</taxon>
        <taxon>Pseudomonadati</taxon>
        <taxon>Bacteroidota</taxon>
        <taxon>Flavobacteriia</taxon>
        <taxon>Flavobacteriales</taxon>
        <taxon>Weeksellaceae</taxon>
        <taxon>Chryseobacterium group</taxon>
        <taxon>Chryseobacterium</taxon>
    </lineage>
</organism>
<feature type="chain" id="PRO_5045966473" description="Outer membrane protein beta-barrel domain-containing protein" evidence="1">
    <location>
        <begin position="30"/>
        <end position="300"/>
    </location>
</feature>